<evidence type="ECO:0000256" key="1">
    <source>
        <dbReference type="SAM" id="MobiDB-lite"/>
    </source>
</evidence>
<feature type="region of interest" description="Disordered" evidence="1">
    <location>
        <begin position="116"/>
        <end position="135"/>
    </location>
</feature>
<dbReference type="EMBL" id="BAAAVM010000136">
    <property type="protein sequence ID" value="GAA2779346.1"/>
    <property type="molecule type" value="Genomic_DNA"/>
</dbReference>
<evidence type="ECO:0000313" key="3">
    <source>
        <dbReference type="Proteomes" id="UP001500893"/>
    </source>
</evidence>
<feature type="region of interest" description="Disordered" evidence="1">
    <location>
        <begin position="56"/>
        <end position="111"/>
    </location>
</feature>
<keyword evidence="3" id="KW-1185">Reference proteome</keyword>
<reference evidence="3" key="1">
    <citation type="journal article" date="2019" name="Int. J. Syst. Evol. Microbiol.">
        <title>The Global Catalogue of Microorganisms (GCM) 10K type strain sequencing project: providing services to taxonomists for standard genome sequencing and annotation.</title>
        <authorList>
            <consortium name="The Broad Institute Genomics Platform"/>
            <consortium name="The Broad Institute Genome Sequencing Center for Infectious Disease"/>
            <person name="Wu L."/>
            <person name="Ma J."/>
        </authorList>
    </citation>
    <scope>NUCLEOTIDE SEQUENCE [LARGE SCALE GENOMIC DNA]</scope>
    <source>
        <strain evidence="3">JCM 11574</strain>
    </source>
</reference>
<comment type="caution">
    <text evidence="2">The sequence shown here is derived from an EMBL/GenBank/DDBJ whole genome shotgun (WGS) entry which is preliminary data.</text>
</comment>
<dbReference type="RefSeq" id="WP_345059377.1">
    <property type="nucleotide sequence ID" value="NZ_BAAAVM010000136.1"/>
</dbReference>
<evidence type="ECO:0008006" key="4">
    <source>
        <dbReference type="Google" id="ProtNLM"/>
    </source>
</evidence>
<sequence>MIGSRVGRDGSVGRLRRAALLVGLVLVVAAHLTGAVHACPFAGADPSAVVAGDVAHTADGAGGTGSTAPPPGHRHGADGHVDHTADRPRAALDDTGLGDEAPQPVLPAVSRGRFAHGGWRARPGDPRPCENGSPRALVRVLRQ</sequence>
<organism evidence="2 3">
    <name type="scientific">Streptomyces rameus</name>
    <dbReference type="NCBI Taxonomy" id="68261"/>
    <lineage>
        <taxon>Bacteria</taxon>
        <taxon>Bacillati</taxon>
        <taxon>Actinomycetota</taxon>
        <taxon>Actinomycetes</taxon>
        <taxon>Kitasatosporales</taxon>
        <taxon>Streptomycetaceae</taxon>
        <taxon>Streptomyces</taxon>
    </lineage>
</organism>
<proteinExistence type="predicted"/>
<feature type="compositionally biased region" description="Basic and acidic residues" evidence="1">
    <location>
        <begin position="75"/>
        <end position="92"/>
    </location>
</feature>
<name>A0ABP6HKW9_9ACTN</name>
<gene>
    <name evidence="2" type="ORF">GCM10010521_67990</name>
</gene>
<dbReference type="Proteomes" id="UP001500893">
    <property type="component" value="Unassembled WGS sequence"/>
</dbReference>
<accession>A0ABP6HKW9</accession>
<protein>
    <recommendedName>
        <fullName evidence="4">Secreted protein</fullName>
    </recommendedName>
</protein>
<evidence type="ECO:0000313" key="2">
    <source>
        <dbReference type="EMBL" id="GAA2779346.1"/>
    </source>
</evidence>